<sequence length="173" mass="19477">KVPDASKFRDKPLEFEHELRTLFDSVHSTGGINWNPARKGMPNDSRSLETENQETNLPDEESTQSAQQEPVPNSDCATSSGVSKKRKRFDSVDDDLVLIELKNLVGMIKDQIVLGPTPEQCLEALRELKEVHGLSVAAYNVGIKAFCQEKEYKTFFLALKTPQERILFLNSLI</sequence>
<accession>A0A7J6V2W0</accession>
<dbReference type="EMBL" id="JABWDY010039215">
    <property type="protein sequence ID" value="KAF5179131.1"/>
    <property type="molecule type" value="Genomic_DNA"/>
</dbReference>
<organism evidence="2 3">
    <name type="scientific">Thalictrum thalictroides</name>
    <name type="common">Rue-anemone</name>
    <name type="synonym">Anemone thalictroides</name>
    <dbReference type="NCBI Taxonomy" id="46969"/>
    <lineage>
        <taxon>Eukaryota</taxon>
        <taxon>Viridiplantae</taxon>
        <taxon>Streptophyta</taxon>
        <taxon>Embryophyta</taxon>
        <taxon>Tracheophyta</taxon>
        <taxon>Spermatophyta</taxon>
        <taxon>Magnoliopsida</taxon>
        <taxon>Ranunculales</taxon>
        <taxon>Ranunculaceae</taxon>
        <taxon>Thalictroideae</taxon>
        <taxon>Thalictrum</taxon>
    </lineage>
</organism>
<feature type="compositionally biased region" description="Polar residues" evidence="1">
    <location>
        <begin position="63"/>
        <end position="82"/>
    </location>
</feature>
<evidence type="ECO:0000313" key="3">
    <source>
        <dbReference type="Proteomes" id="UP000554482"/>
    </source>
</evidence>
<comment type="caution">
    <text evidence="2">The sequence shown here is derived from an EMBL/GenBank/DDBJ whole genome shotgun (WGS) entry which is preliminary data.</text>
</comment>
<feature type="region of interest" description="Disordered" evidence="1">
    <location>
        <begin position="26"/>
        <end position="85"/>
    </location>
</feature>
<name>A0A7J6V2W0_THATH</name>
<gene>
    <name evidence="2" type="ORF">FRX31_031282</name>
</gene>
<evidence type="ECO:0000256" key="1">
    <source>
        <dbReference type="SAM" id="MobiDB-lite"/>
    </source>
</evidence>
<dbReference type="OrthoDB" id="1910266at2759"/>
<proteinExistence type="predicted"/>
<dbReference type="Proteomes" id="UP000554482">
    <property type="component" value="Unassembled WGS sequence"/>
</dbReference>
<dbReference type="AlphaFoldDB" id="A0A7J6V2W0"/>
<protein>
    <submittedName>
        <fullName evidence="2">Uncharacterized protein</fullName>
    </submittedName>
</protein>
<feature type="non-terminal residue" evidence="2">
    <location>
        <position position="1"/>
    </location>
</feature>
<keyword evidence="3" id="KW-1185">Reference proteome</keyword>
<evidence type="ECO:0000313" key="2">
    <source>
        <dbReference type="EMBL" id="KAF5179131.1"/>
    </source>
</evidence>
<reference evidence="2 3" key="1">
    <citation type="submission" date="2020-06" db="EMBL/GenBank/DDBJ databases">
        <title>Transcriptomic and genomic resources for Thalictrum thalictroides and T. hernandezii: Facilitating candidate gene discovery in an emerging model plant lineage.</title>
        <authorList>
            <person name="Arias T."/>
            <person name="Riano-Pachon D.M."/>
            <person name="Di Stilio V.S."/>
        </authorList>
    </citation>
    <scope>NUCLEOTIDE SEQUENCE [LARGE SCALE GENOMIC DNA]</scope>
    <source>
        <strain evidence="3">cv. WT478/WT964</strain>
        <tissue evidence="2">Leaves</tissue>
    </source>
</reference>